<dbReference type="AlphaFoldDB" id="A0A4D6L1S5"/>
<organism evidence="1 2">
    <name type="scientific">Vigna unguiculata</name>
    <name type="common">Cowpea</name>
    <dbReference type="NCBI Taxonomy" id="3917"/>
    <lineage>
        <taxon>Eukaryota</taxon>
        <taxon>Viridiplantae</taxon>
        <taxon>Streptophyta</taxon>
        <taxon>Embryophyta</taxon>
        <taxon>Tracheophyta</taxon>
        <taxon>Spermatophyta</taxon>
        <taxon>Magnoliopsida</taxon>
        <taxon>eudicotyledons</taxon>
        <taxon>Gunneridae</taxon>
        <taxon>Pentapetalae</taxon>
        <taxon>rosids</taxon>
        <taxon>fabids</taxon>
        <taxon>Fabales</taxon>
        <taxon>Fabaceae</taxon>
        <taxon>Papilionoideae</taxon>
        <taxon>50 kb inversion clade</taxon>
        <taxon>NPAAA clade</taxon>
        <taxon>indigoferoid/millettioid clade</taxon>
        <taxon>Phaseoleae</taxon>
        <taxon>Vigna</taxon>
    </lineage>
</organism>
<name>A0A4D6L1S5_VIGUN</name>
<sequence length="107" mass="11904">MAHGLLLDSPLAWVELKVLLPARWIHVLDAGGDGARCRSVKMVGCVAGAGARRRFGSLMCCFVWRRKLAVTVVLLSVMRWLPWRLFLCANDGEEFAVPICSPLLQVR</sequence>
<keyword evidence="2" id="KW-1185">Reference proteome</keyword>
<evidence type="ECO:0000313" key="2">
    <source>
        <dbReference type="Proteomes" id="UP000501690"/>
    </source>
</evidence>
<dbReference type="EMBL" id="CP039346">
    <property type="protein sequence ID" value="QCD82426.1"/>
    <property type="molecule type" value="Genomic_DNA"/>
</dbReference>
<dbReference type="Proteomes" id="UP000501690">
    <property type="component" value="Linkage Group LG2"/>
</dbReference>
<gene>
    <name evidence="1" type="ORF">DEO72_LG2g2764</name>
</gene>
<accession>A0A4D6L1S5</accession>
<protein>
    <submittedName>
        <fullName evidence="1">Uncharacterized protein</fullName>
    </submittedName>
</protein>
<evidence type="ECO:0000313" key="1">
    <source>
        <dbReference type="EMBL" id="QCD82426.1"/>
    </source>
</evidence>
<proteinExistence type="predicted"/>
<reference evidence="1 2" key="1">
    <citation type="submission" date="2019-04" db="EMBL/GenBank/DDBJ databases">
        <title>An improved genome assembly and genetic linkage map for asparagus bean, Vigna unguiculata ssp. sesquipedialis.</title>
        <authorList>
            <person name="Xia Q."/>
            <person name="Zhang R."/>
            <person name="Dong Y."/>
        </authorList>
    </citation>
    <scope>NUCLEOTIDE SEQUENCE [LARGE SCALE GENOMIC DNA]</scope>
    <source>
        <tissue evidence="1">Leaf</tissue>
    </source>
</reference>